<keyword evidence="2" id="KW-1185">Reference proteome</keyword>
<sequence>MGVSPRKPRPEAERSASVAAPGADPRGSHIALPVGGHGPEPARKASPPARTRRGGVGARWGEGPGSSSPLRRSPGPRTPLGRSAGFRPARTKAQVRVVLRARGRWAQERDAHAAGAAGGRQGRLQPGPSPAEEPQRRAPGAAPACRAHLPHLPPPPPAPAHPARSPPPGPARPLAAAVTGPRRSMRSARSARRPPPRGRRRRRPRHRATARSEGTMEPPRRSCICMTLRAGPAPRPEQ</sequence>
<organism evidence="2 3">
    <name type="scientific">Callorhinus ursinus</name>
    <name type="common">Northern fur seal</name>
    <dbReference type="NCBI Taxonomy" id="34884"/>
    <lineage>
        <taxon>Eukaryota</taxon>
        <taxon>Metazoa</taxon>
        <taxon>Chordata</taxon>
        <taxon>Craniata</taxon>
        <taxon>Vertebrata</taxon>
        <taxon>Euteleostomi</taxon>
        <taxon>Mammalia</taxon>
        <taxon>Eutheria</taxon>
        <taxon>Laurasiatheria</taxon>
        <taxon>Carnivora</taxon>
        <taxon>Caniformia</taxon>
        <taxon>Pinnipedia</taxon>
        <taxon>Otariidae</taxon>
        <taxon>Callorhinus</taxon>
    </lineage>
</organism>
<feature type="compositionally biased region" description="Basic residues" evidence="1">
    <location>
        <begin position="183"/>
        <end position="209"/>
    </location>
</feature>
<evidence type="ECO:0000256" key="1">
    <source>
        <dbReference type="SAM" id="MobiDB-lite"/>
    </source>
</evidence>
<evidence type="ECO:0000313" key="3">
    <source>
        <dbReference type="RefSeq" id="XP_025708898.1"/>
    </source>
</evidence>
<feature type="region of interest" description="Disordered" evidence="1">
    <location>
        <begin position="1"/>
        <end position="238"/>
    </location>
</feature>
<feature type="compositionally biased region" description="Gly residues" evidence="1">
    <location>
        <begin position="54"/>
        <end position="64"/>
    </location>
</feature>
<dbReference type="Proteomes" id="UP000286641">
    <property type="component" value="Unplaced"/>
</dbReference>
<gene>
    <name evidence="3" type="primary">LOC112809750</name>
</gene>
<reference evidence="3" key="2">
    <citation type="submission" date="2025-08" db="UniProtKB">
        <authorList>
            <consortium name="RefSeq"/>
        </authorList>
    </citation>
    <scope>IDENTIFICATION</scope>
    <source>
        <tissue evidence="3">Blood</tissue>
    </source>
</reference>
<accession>A0A3Q7MPF6</accession>
<dbReference type="InParanoid" id="A0A3Q7MPF6"/>
<dbReference type="AlphaFoldDB" id="A0A3Q7MPF6"/>
<name>A0A3Q7MPF6_CALUR</name>
<feature type="compositionally biased region" description="Low complexity" evidence="1">
    <location>
        <begin position="65"/>
        <end position="83"/>
    </location>
</feature>
<dbReference type="RefSeq" id="XP_025708898.1">
    <property type="nucleotide sequence ID" value="XM_025853113.1"/>
</dbReference>
<protein>
    <submittedName>
        <fullName evidence="3">Proline-rich protein 2-like</fullName>
    </submittedName>
</protein>
<proteinExistence type="predicted"/>
<reference key="1">
    <citation type="submission" date="2019-01" db="UniProtKB">
        <authorList>
            <consortium name="RefSeq"/>
        </authorList>
    </citation>
    <scope>IDENTIFICATION</scope>
</reference>
<evidence type="ECO:0000313" key="2">
    <source>
        <dbReference type="Proteomes" id="UP000286641"/>
    </source>
</evidence>
<feature type="compositionally biased region" description="Low complexity" evidence="1">
    <location>
        <begin position="122"/>
        <end position="147"/>
    </location>
</feature>
<feature type="compositionally biased region" description="Pro residues" evidence="1">
    <location>
        <begin position="151"/>
        <end position="171"/>
    </location>
</feature>